<reference evidence="1 2" key="1">
    <citation type="journal article" date="2007" name="Appl. Environ. Microbiol.">
        <title>Rhizobial factors required for stem nodule maturation and maintenance in Sesbania rostrata-Azorhizobium caulinodans ORS571 symbiosis.</title>
        <authorList>
            <person name="Suzuki S."/>
            <person name="Aono T."/>
            <person name="Lee KB."/>
            <person name="Suzuki T."/>
            <person name="Liu CT."/>
            <person name="Miwa H."/>
            <person name="Wakao S."/>
            <person name="Iki T."/>
            <person name="Oyaizu H."/>
        </authorList>
    </citation>
    <scope>NUCLEOTIDE SEQUENCE [LARGE SCALE GENOMIC DNA]</scope>
    <source>
        <strain evidence="2">ATCC 43989 / DSM 5975 / JCM 20966 / LMG 6465 / NBRC 14845 / NCIMB 13405 / ORS 571</strain>
    </source>
</reference>
<dbReference type="RefSeq" id="WP_012171945.1">
    <property type="nucleotide sequence ID" value="NC_009937.1"/>
</dbReference>
<proteinExistence type="predicted"/>
<dbReference type="KEGG" id="azc:AZC_3422"/>
<reference evidence="2" key="2">
    <citation type="submission" date="2007-04" db="EMBL/GenBank/DDBJ databases">
        <title>Complete genome sequence of the nitrogen-fixing bacterium Azorhizobium caulinodans ORS571.</title>
        <authorList>
            <person name="Lee K.B."/>
            <person name="Backer P.D."/>
            <person name="Aono T."/>
            <person name="Liu C.T."/>
            <person name="Suzuki S."/>
            <person name="Suzuki T."/>
            <person name="Kaneko T."/>
            <person name="Yamada M."/>
            <person name="Tabata S."/>
            <person name="Kupfer D.M."/>
            <person name="Najar F.Z."/>
            <person name="Wiley G.B."/>
            <person name="Roe B."/>
            <person name="Binnewies T."/>
            <person name="Ussery D."/>
            <person name="Vereecke D."/>
            <person name="Gevers D."/>
            <person name="Holsters M."/>
            <person name="Oyaizu H."/>
        </authorList>
    </citation>
    <scope>NUCLEOTIDE SEQUENCE [LARGE SCALE GENOMIC DNA]</scope>
    <source>
        <strain evidence="2">ATCC 43989 / DSM 5975 / JCM 20966 / LMG 6465 / NBRC 14845 / NCIMB 13405 / ORS 571</strain>
    </source>
</reference>
<dbReference type="Proteomes" id="UP000000270">
    <property type="component" value="Chromosome"/>
</dbReference>
<dbReference type="STRING" id="438753.AZC_3422"/>
<protein>
    <submittedName>
        <fullName evidence="1">Uncharacterized protein</fullName>
    </submittedName>
</protein>
<dbReference type="eggNOG" id="ENOG50330S6">
    <property type="taxonomic scope" value="Bacteria"/>
</dbReference>
<dbReference type="EMBL" id="AP009384">
    <property type="protein sequence ID" value="BAF89420.1"/>
    <property type="molecule type" value="Genomic_DNA"/>
</dbReference>
<gene>
    <name evidence="1" type="ordered locus">AZC_3422</name>
</gene>
<dbReference type="AlphaFoldDB" id="A8IIL7"/>
<reference evidence="1 2" key="6">
    <citation type="journal article" date="2011" name="Appl. Environ. Microbiol.">
        <title>Involvement of the azorhizobial chromosome partition gene (parA) in the onset of bacteroid differentiation during Sesbania rostrata stem nodule development.</title>
        <authorList>
            <person name="Liu CT."/>
            <person name="Lee KB."/>
            <person name="Wang YS."/>
            <person name="Peng MH."/>
            <person name="Lee KT."/>
            <person name="Suzuki S."/>
            <person name="Suzuki T."/>
            <person name="Oyaizu H."/>
        </authorList>
    </citation>
    <scope>NUCLEOTIDE SEQUENCE [LARGE SCALE GENOMIC DNA]</scope>
    <source>
        <strain evidence="2">ATCC 43989 / DSM 5975 / JCM 20966 / LMG 6465 / NBRC 14845 / NCIMB 13405 / ORS 571</strain>
    </source>
</reference>
<dbReference type="HOGENOM" id="CLU_184991_0_0_5"/>
<sequence>MALAENDLAEIEKILSAPDNGSGVIATLRGLLPHLSWTGCDASDMSDEPFRTYPAYEVHLLDTADHCVQLTSDPARATGVVLAKRKVKP</sequence>
<evidence type="ECO:0000313" key="2">
    <source>
        <dbReference type="Proteomes" id="UP000000270"/>
    </source>
</evidence>
<reference evidence="1 2" key="3">
    <citation type="journal article" date="2008" name="BMC Genomics">
        <title>The genome of the versatile nitrogen fixer Azorhizobium caulinodans ORS571.</title>
        <authorList>
            <person name="Lee KB."/>
            <person name="Backer P.D."/>
            <person name="Aono T."/>
            <person name="Liu CT."/>
            <person name="Suzuki S."/>
            <person name="Suzuki T."/>
            <person name="Kaneko T."/>
            <person name="Yamada M."/>
            <person name="Tabata S."/>
            <person name="Kupfer D.M."/>
            <person name="Najar F.Z."/>
            <person name="Wiley G.B."/>
            <person name="Roe B."/>
            <person name="Binnewies T.T."/>
            <person name="Ussery D.W."/>
            <person name="D'Haeze W."/>
            <person name="Herder J.D."/>
            <person name="Gevers D."/>
            <person name="Vereecke D."/>
            <person name="Holsters M."/>
            <person name="Oyaizu H."/>
        </authorList>
    </citation>
    <scope>NUCLEOTIDE SEQUENCE [LARGE SCALE GENOMIC DNA]</scope>
    <source>
        <strain evidence="2">ATCC 43989 / DSM 5975 / JCM 20966 / LMG 6465 / NBRC 14845 / NCIMB 13405 / ORS 571</strain>
    </source>
</reference>
<name>A8IIL7_AZOC5</name>
<keyword evidence="2" id="KW-1185">Reference proteome</keyword>
<accession>A8IIL7</accession>
<organism evidence="1 2">
    <name type="scientific">Azorhizobium caulinodans (strain ATCC 43989 / DSM 5975 / JCM 20966 / LMG 6465 / NBRC 14845 / NCIMB 13405 / ORS 571)</name>
    <dbReference type="NCBI Taxonomy" id="438753"/>
    <lineage>
        <taxon>Bacteria</taxon>
        <taxon>Pseudomonadati</taxon>
        <taxon>Pseudomonadota</taxon>
        <taxon>Alphaproteobacteria</taxon>
        <taxon>Hyphomicrobiales</taxon>
        <taxon>Xanthobacteraceae</taxon>
        <taxon>Azorhizobium</taxon>
    </lineage>
</organism>
<evidence type="ECO:0000313" key="1">
    <source>
        <dbReference type="EMBL" id="BAF89420.1"/>
    </source>
</evidence>
<reference evidence="1 2" key="5">
    <citation type="journal article" date="2010" name="Appl. Environ. Microbiol.">
        <title>phrR-like gene praR of Azorhizobium caulinodans ORS571 is essential for symbiosis with Sesbania rostrata and is involved in expression of reb genes.</title>
        <authorList>
            <person name="Akiba N."/>
            <person name="Aono T."/>
            <person name="Toyazaki H."/>
            <person name="Sato S."/>
            <person name="Oyaizu H."/>
        </authorList>
    </citation>
    <scope>NUCLEOTIDE SEQUENCE [LARGE SCALE GENOMIC DNA]</scope>
    <source>
        <strain evidence="2">ATCC 43989 / DSM 5975 / JCM 20966 / LMG 6465 / NBRC 14845 / NCIMB 13405 / ORS 571</strain>
    </source>
</reference>
<reference evidence="1 2" key="4">
    <citation type="journal article" date="2009" name="Appl. Environ. Microbiol.">
        <title>Comparative genome-wide transcriptional profiling of Azorhizobium caulinodans ORS571 grown under free-living and symbiotic conditions.</title>
        <authorList>
            <person name="Tsukada S."/>
            <person name="Aono T."/>
            <person name="Akiba N."/>
            <person name="Lee KB."/>
            <person name="Liu CT."/>
            <person name="Toyazaki H."/>
            <person name="Oyaizu H."/>
        </authorList>
    </citation>
    <scope>NUCLEOTIDE SEQUENCE [LARGE SCALE GENOMIC DNA]</scope>
    <source>
        <strain evidence="2">ATCC 43989 / DSM 5975 / JCM 20966 / LMG 6465 / NBRC 14845 / NCIMB 13405 / ORS 571</strain>
    </source>
</reference>